<protein>
    <recommendedName>
        <fullName evidence="2">DDE domain-containing protein</fullName>
    </recommendedName>
</protein>
<feature type="region of interest" description="Disordered" evidence="1">
    <location>
        <begin position="132"/>
        <end position="159"/>
    </location>
</feature>
<feature type="domain" description="DDE" evidence="2">
    <location>
        <begin position="2"/>
        <end position="101"/>
    </location>
</feature>
<reference evidence="3 4" key="1">
    <citation type="submission" date="2019-07" db="EMBL/GenBank/DDBJ databases">
        <title>Whole genome shotgun sequence of Skermanella aerolata NBRC 106429.</title>
        <authorList>
            <person name="Hosoyama A."/>
            <person name="Uohara A."/>
            <person name="Ohji S."/>
            <person name="Ichikawa N."/>
        </authorList>
    </citation>
    <scope>NUCLEOTIDE SEQUENCE [LARGE SCALE GENOMIC DNA]</scope>
    <source>
        <strain evidence="3 4">NBRC 106429</strain>
    </source>
</reference>
<sequence>MLEALVQSRRDKKAAKRLLGKLLKKQGRAPRVMVTDKLRSYGAAKKEIMPGVEHRQHKGLNNRAENSHQPTRRREWQMKRFKLARHVQRFVSIHDPIANLFYLRRGHVTASQYRAARSQAFEDWAEIAGARWPSNHEPGLRPRPQDTPLRSNACQVDGA</sequence>
<feature type="compositionally biased region" description="Polar residues" evidence="1">
    <location>
        <begin position="148"/>
        <end position="159"/>
    </location>
</feature>
<dbReference type="Pfam" id="PF13610">
    <property type="entry name" value="DDE_Tnp_IS240"/>
    <property type="match status" value="1"/>
</dbReference>
<gene>
    <name evidence="3" type="ORF">SAE02_73130</name>
</gene>
<comment type="caution">
    <text evidence="3">The sequence shown here is derived from an EMBL/GenBank/DDBJ whole genome shotgun (WGS) entry which is preliminary data.</text>
</comment>
<keyword evidence="4" id="KW-1185">Reference proteome</keyword>
<dbReference type="InterPro" id="IPR032874">
    <property type="entry name" value="DDE_dom"/>
</dbReference>
<dbReference type="EMBL" id="BJYZ01000065">
    <property type="protein sequence ID" value="GEO43165.1"/>
    <property type="molecule type" value="Genomic_DNA"/>
</dbReference>
<evidence type="ECO:0000313" key="3">
    <source>
        <dbReference type="EMBL" id="GEO43165.1"/>
    </source>
</evidence>
<accession>A0A512E387</accession>
<dbReference type="InterPro" id="IPR052183">
    <property type="entry name" value="IS_Transposase"/>
</dbReference>
<evidence type="ECO:0000313" key="4">
    <source>
        <dbReference type="Proteomes" id="UP000321523"/>
    </source>
</evidence>
<dbReference type="AlphaFoldDB" id="A0A512E387"/>
<name>A0A512E387_9PROT</name>
<proteinExistence type="predicted"/>
<dbReference type="PANTHER" id="PTHR35528:SF3">
    <property type="entry name" value="BLL1675 PROTEIN"/>
    <property type="match status" value="1"/>
</dbReference>
<organism evidence="3 4">
    <name type="scientific">Skermanella aerolata</name>
    <dbReference type="NCBI Taxonomy" id="393310"/>
    <lineage>
        <taxon>Bacteria</taxon>
        <taxon>Pseudomonadati</taxon>
        <taxon>Pseudomonadota</taxon>
        <taxon>Alphaproteobacteria</taxon>
        <taxon>Rhodospirillales</taxon>
        <taxon>Azospirillaceae</taxon>
        <taxon>Skermanella</taxon>
    </lineage>
</organism>
<evidence type="ECO:0000256" key="1">
    <source>
        <dbReference type="SAM" id="MobiDB-lite"/>
    </source>
</evidence>
<dbReference type="PANTHER" id="PTHR35528">
    <property type="entry name" value="BLL1675 PROTEIN"/>
    <property type="match status" value="1"/>
</dbReference>
<dbReference type="Proteomes" id="UP000321523">
    <property type="component" value="Unassembled WGS sequence"/>
</dbReference>
<evidence type="ECO:0000259" key="2">
    <source>
        <dbReference type="Pfam" id="PF13610"/>
    </source>
</evidence>